<dbReference type="InterPro" id="IPR001611">
    <property type="entry name" value="Leu-rich_rpt"/>
</dbReference>
<keyword evidence="5 13" id="KW-0812">Transmembrane</keyword>
<dbReference type="PRINTS" id="PR01537">
    <property type="entry name" value="INTRLKN1R1F"/>
</dbReference>
<evidence type="ECO:0000256" key="13">
    <source>
        <dbReference type="SAM" id="Phobius"/>
    </source>
</evidence>
<dbReference type="GO" id="GO:0005886">
    <property type="term" value="C:plasma membrane"/>
    <property type="evidence" value="ECO:0007669"/>
    <property type="project" value="TreeGrafter"/>
</dbReference>
<evidence type="ECO:0000256" key="8">
    <source>
        <dbReference type="ARBA" id="ARBA00022859"/>
    </source>
</evidence>
<feature type="chain" id="PRO_5027626616" evidence="14">
    <location>
        <begin position="24"/>
        <end position="876"/>
    </location>
</feature>
<keyword evidence="12" id="KW-0325">Glycoprotein</keyword>
<keyword evidence="6 14" id="KW-0732">Signal</keyword>
<feature type="transmembrane region" description="Helical" evidence="13">
    <location>
        <begin position="670"/>
        <end position="693"/>
    </location>
</feature>
<name>A0A6P9A227_THRPL</name>
<comment type="subcellular location">
    <subcellularLocation>
        <location evidence="1">Membrane</location>
        <topology evidence="1">Single-pass type I membrane protein</topology>
    </subcellularLocation>
</comment>
<dbReference type="SUPFAM" id="SSF52200">
    <property type="entry name" value="Toll/Interleukin receptor TIR domain"/>
    <property type="match status" value="1"/>
</dbReference>
<dbReference type="PROSITE" id="PS50104">
    <property type="entry name" value="TIR"/>
    <property type="match status" value="1"/>
</dbReference>
<evidence type="ECO:0000256" key="4">
    <source>
        <dbReference type="ARBA" id="ARBA00022614"/>
    </source>
</evidence>
<dbReference type="SUPFAM" id="SSF52058">
    <property type="entry name" value="L domain-like"/>
    <property type="match status" value="2"/>
</dbReference>
<dbReference type="OrthoDB" id="6160824at2759"/>
<dbReference type="InterPro" id="IPR017241">
    <property type="entry name" value="Toll-like_receptor"/>
</dbReference>
<keyword evidence="16" id="KW-1185">Reference proteome</keyword>
<dbReference type="PIRSF" id="PIRSF037595">
    <property type="entry name" value="Toll-like_receptor"/>
    <property type="match status" value="1"/>
</dbReference>
<dbReference type="RefSeq" id="XP_034250851.1">
    <property type="nucleotide sequence ID" value="XM_034394960.1"/>
</dbReference>
<evidence type="ECO:0000256" key="6">
    <source>
        <dbReference type="ARBA" id="ARBA00022729"/>
    </source>
</evidence>
<evidence type="ECO:0000313" key="17">
    <source>
        <dbReference type="RefSeq" id="XP_034250851.1"/>
    </source>
</evidence>
<dbReference type="Gene3D" id="3.80.10.10">
    <property type="entry name" value="Ribonuclease Inhibitor"/>
    <property type="match status" value="3"/>
</dbReference>
<comment type="similarity">
    <text evidence="2">Belongs to the Toll-like receptor family.</text>
</comment>
<evidence type="ECO:0000313" key="16">
    <source>
        <dbReference type="Proteomes" id="UP000515158"/>
    </source>
</evidence>
<dbReference type="GeneID" id="117651156"/>
<dbReference type="FunCoup" id="A0A6P9A227">
    <property type="interactions" value="9"/>
</dbReference>
<accession>A0A6P9A227</accession>
<reference evidence="17" key="1">
    <citation type="submission" date="2025-08" db="UniProtKB">
        <authorList>
            <consortium name="RefSeq"/>
        </authorList>
    </citation>
    <scope>IDENTIFICATION</scope>
    <source>
        <tissue evidence="17">Total insect</tissue>
    </source>
</reference>
<organism evidence="17">
    <name type="scientific">Thrips palmi</name>
    <name type="common">Melon thrips</name>
    <dbReference type="NCBI Taxonomy" id="161013"/>
    <lineage>
        <taxon>Eukaryota</taxon>
        <taxon>Metazoa</taxon>
        <taxon>Ecdysozoa</taxon>
        <taxon>Arthropoda</taxon>
        <taxon>Hexapoda</taxon>
        <taxon>Insecta</taxon>
        <taxon>Pterygota</taxon>
        <taxon>Neoptera</taxon>
        <taxon>Paraneoptera</taxon>
        <taxon>Thysanoptera</taxon>
        <taxon>Terebrantia</taxon>
        <taxon>Thripoidea</taxon>
        <taxon>Thripidae</taxon>
        <taxon>Thrips</taxon>
    </lineage>
</organism>
<dbReference type="SMART" id="SM00369">
    <property type="entry name" value="LRR_TYP"/>
    <property type="match status" value="11"/>
</dbReference>
<dbReference type="AlphaFoldDB" id="A0A6P9A227"/>
<dbReference type="InParanoid" id="A0A6P9A227"/>
<dbReference type="GO" id="GO:0002224">
    <property type="term" value="P:toll-like receptor signaling pathway"/>
    <property type="evidence" value="ECO:0007669"/>
    <property type="project" value="InterPro"/>
</dbReference>
<dbReference type="Proteomes" id="UP000515158">
    <property type="component" value="Unplaced"/>
</dbReference>
<evidence type="ECO:0000256" key="11">
    <source>
        <dbReference type="ARBA" id="ARBA00023170"/>
    </source>
</evidence>
<evidence type="ECO:0000256" key="5">
    <source>
        <dbReference type="ARBA" id="ARBA00022692"/>
    </source>
</evidence>
<evidence type="ECO:0000256" key="14">
    <source>
        <dbReference type="SAM" id="SignalP"/>
    </source>
</evidence>
<gene>
    <name evidence="17" type="primary">LOC117651156</name>
</gene>
<dbReference type="InterPro" id="IPR003591">
    <property type="entry name" value="Leu-rich_rpt_typical-subtyp"/>
</dbReference>
<feature type="signal peptide" evidence="14">
    <location>
        <begin position="1"/>
        <end position="23"/>
    </location>
</feature>
<keyword evidence="10 13" id="KW-0472">Membrane</keyword>
<dbReference type="PANTHER" id="PTHR24365:SF530">
    <property type="entry name" value="MSTPROX-RELATED"/>
    <property type="match status" value="1"/>
</dbReference>
<dbReference type="GO" id="GO:0004888">
    <property type="term" value="F:transmembrane signaling receptor activity"/>
    <property type="evidence" value="ECO:0007669"/>
    <property type="project" value="InterPro"/>
</dbReference>
<keyword evidence="9 13" id="KW-1133">Transmembrane helix</keyword>
<dbReference type="Gene3D" id="3.40.50.10140">
    <property type="entry name" value="Toll/interleukin-1 receptor homology (TIR) domain"/>
    <property type="match status" value="1"/>
</dbReference>
<evidence type="ECO:0000256" key="7">
    <source>
        <dbReference type="ARBA" id="ARBA00022737"/>
    </source>
</evidence>
<sequence length="876" mass="96092">MGLRLVWLLAAGAALGAAFGAAATTTTPAPIVVDPATGCSCTLHEPSVLICFDMLACARFPANVTVPSTRGVAGQDTATMYVRGTRIAVLAVGDLAGLTHLTEMGFDNSKALTLVEPRAFQDMRHLVNLSMSFNPRLTHLDADALLGLVALRELVLVRNGFVTLSADVTPSLRPAVLPQLRVLVLDQNVLGEVAADAFLPMDGAPLQQLSLTRCDVATVHRGWLAPLRQLAVLRLADNALSLAALADSLDLLPRGGQRVALRTLDLGAVGINIGLHGVALPASAFTSTTDLGAASTVDHVSEAPTVESKARPDAHMELLRAIARSRVEELVLRQNRVERLWPSLFPRMPRLRRLDLSRVELSEGLPGALDAHVLPSLQALDLSFNRLRALRPGFVSDELLSLDLGNSLATYFDVGDSSFRGLHRLRELRLSYSRVVRLTNATFVGLDSLEVLELRNATIFQLDDGVFATLPRLQRLDLHRNEFPKHALLRADMFLGLGRLRVLLLGASGVRSLGTDVFRHLPALEELELQDNALTTLDGCAAFRPLRALRLLDVSHNRFGSWQSARLFDRNEALREVRAAGNTLTYLSEAMLRDLGGLRVVDLADNTFHCGCDLFRPASALLDKDNGLLEYKCLSPDRWRGRSLGEYVRWAADSGDCTLTSAATKAPATLLVVLLPVMLVLLLALAVVATMAYRHRHQLRLHWDAARRRKAADGVGNYQYDAFVSYSSEDQVFVHKLVAELEGGEPRLRLCVYERDFAVGAAITEEVLQAVAQSRRVLLVVSQAFARSHWCAWETHIAHHQRLHCGREDALLVVRLGAVDEALLTPTLRYLLQTRIYLEWRHGDDRDDRTHQAFWRKLRAALAPSPSRSAAGAAVT</sequence>
<dbReference type="Pfam" id="PF13855">
    <property type="entry name" value="LRR_8"/>
    <property type="match status" value="4"/>
</dbReference>
<proteinExistence type="inferred from homology"/>
<protein>
    <submittedName>
        <fullName evidence="17">Toll-like receptor 2</fullName>
    </submittedName>
</protein>
<keyword evidence="7" id="KW-0677">Repeat</keyword>
<evidence type="ECO:0000256" key="1">
    <source>
        <dbReference type="ARBA" id="ARBA00004479"/>
    </source>
</evidence>
<evidence type="ECO:0000256" key="9">
    <source>
        <dbReference type="ARBA" id="ARBA00022989"/>
    </source>
</evidence>
<evidence type="ECO:0000256" key="2">
    <source>
        <dbReference type="ARBA" id="ARBA00009634"/>
    </source>
</evidence>
<evidence type="ECO:0000256" key="10">
    <source>
        <dbReference type="ARBA" id="ARBA00023136"/>
    </source>
</evidence>
<keyword evidence="4" id="KW-0433">Leucine-rich repeat</keyword>
<dbReference type="InterPro" id="IPR035897">
    <property type="entry name" value="Toll_tir_struct_dom_sf"/>
</dbReference>
<dbReference type="InterPro" id="IPR032675">
    <property type="entry name" value="LRR_dom_sf"/>
</dbReference>
<evidence type="ECO:0000256" key="12">
    <source>
        <dbReference type="ARBA" id="ARBA00023180"/>
    </source>
</evidence>
<dbReference type="SMART" id="SM00255">
    <property type="entry name" value="TIR"/>
    <property type="match status" value="1"/>
</dbReference>
<keyword evidence="8" id="KW-0391">Immunity</keyword>
<dbReference type="InterPro" id="IPR000157">
    <property type="entry name" value="TIR_dom"/>
</dbReference>
<dbReference type="KEGG" id="tpal:117651156"/>
<keyword evidence="11" id="KW-0675">Receptor</keyword>
<evidence type="ECO:0000259" key="15">
    <source>
        <dbReference type="PROSITE" id="PS50104"/>
    </source>
</evidence>
<dbReference type="PANTHER" id="PTHR24365">
    <property type="entry name" value="TOLL-LIKE RECEPTOR"/>
    <property type="match status" value="1"/>
</dbReference>
<feature type="domain" description="TIR" evidence="15">
    <location>
        <begin position="718"/>
        <end position="862"/>
    </location>
</feature>
<keyword evidence="3" id="KW-0399">Innate immunity</keyword>
<evidence type="ECO:0000256" key="3">
    <source>
        <dbReference type="ARBA" id="ARBA00022588"/>
    </source>
</evidence>
<dbReference type="FunFam" id="3.40.50.10140:FF:000001">
    <property type="entry name" value="Toll-like receptor 2"/>
    <property type="match status" value="1"/>
</dbReference>
<dbReference type="GO" id="GO:0045087">
    <property type="term" value="P:innate immune response"/>
    <property type="evidence" value="ECO:0007669"/>
    <property type="project" value="UniProtKB-KW"/>
</dbReference>
<dbReference type="Pfam" id="PF13676">
    <property type="entry name" value="TIR_2"/>
    <property type="match status" value="1"/>
</dbReference>